<reference evidence="1 2" key="1">
    <citation type="submission" date="2017-04" db="EMBL/GenBank/DDBJ databases">
        <authorList>
            <person name="Afonso C.L."/>
            <person name="Miller P.J."/>
            <person name="Scott M.A."/>
            <person name="Spackman E."/>
            <person name="Goraichik I."/>
            <person name="Dimitrov K.M."/>
            <person name="Suarez D.L."/>
            <person name="Swayne D.E."/>
        </authorList>
    </citation>
    <scope>NUCLEOTIDE SEQUENCE [LARGE SCALE GENOMIC DNA]</scope>
    <source>
        <strain evidence="1">LMG 28154</strain>
    </source>
</reference>
<name>A0A238GY92_9BURK</name>
<evidence type="ECO:0000313" key="2">
    <source>
        <dbReference type="Proteomes" id="UP000198460"/>
    </source>
</evidence>
<protein>
    <submittedName>
        <fullName evidence="1">Uncharacterized protein</fullName>
    </submittedName>
</protein>
<dbReference type="EMBL" id="FXAN01000003">
    <property type="protein sequence ID" value="SMF97951.1"/>
    <property type="molecule type" value="Genomic_DNA"/>
</dbReference>
<accession>A0A238GY92</accession>
<dbReference type="AlphaFoldDB" id="A0A238GY92"/>
<gene>
    <name evidence="1" type="ORF">BSIN_5350</name>
</gene>
<proteinExistence type="predicted"/>
<organism evidence="1 2">
    <name type="scientific">Burkholderia singularis</name>
    <dbReference type="NCBI Taxonomy" id="1503053"/>
    <lineage>
        <taxon>Bacteria</taxon>
        <taxon>Pseudomonadati</taxon>
        <taxon>Pseudomonadota</taxon>
        <taxon>Betaproteobacteria</taxon>
        <taxon>Burkholderiales</taxon>
        <taxon>Burkholderiaceae</taxon>
        <taxon>Burkholderia</taxon>
        <taxon>pseudomallei group</taxon>
    </lineage>
</organism>
<evidence type="ECO:0000313" key="1">
    <source>
        <dbReference type="EMBL" id="SMF97951.1"/>
    </source>
</evidence>
<dbReference type="Proteomes" id="UP000198460">
    <property type="component" value="Unassembled WGS sequence"/>
</dbReference>
<sequence length="44" mass="4847">MPGNARLAAMRHFREPPVSRRHCAGSIFQFPCAASDTAGYCPMH</sequence>